<name>A0A7W6X9B3_9HYPH</name>
<dbReference type="PROSITE" id="PS50970">
    <property type="entry name" value="HCY"/>
    <property type="match status" value="1"/>
</dbReference>
<dbReference type="InterPro" id="IPR036589">
    <property type="entry name" value="HCY_dom_sf"/>
</dbReference>
<keyword evidence="9" id="KW-1185">Reference proteome</keyword>
<sequence>MKNDRQRLPHLGQEIYLTDGGLETTLIFHRGLELPFFASFPLIDDASGRAELDAYYEAYLSLARKYGRGFLLDTPTWRANPDWAAKLGYDLAALWALNIRSVDYVAGLREKWQRPGMPILLNGVIGPRGDAYKQGRMSVAEAEDYHAHQIDAFAETPVDMLSAMTINTTEEAIGIVRAARETGLPVVISFTVETNGRLANGMSLREAIEMTDDMTANGPAYYMVNCAHPVHFEQAFVDGDTWLHRIGGVRANASSKSHAELDEATEIDIGDPQELGRHYRSLRARYPSMCVLGGCCGTDHRHVAAICEACMPRAAAE</sequence>
<dbReference type="EC" id="2.1.1.10" evidence="6"/>
<dbReference type="PANTHER" id="PTHR11103:SF18">
    <property type="entry name" value="SLR1189 PROTEIN"/>
    <property type="match status" value="1"/>
</dbReference>
<dbReference type="InterPro" id="IPR003726">
    <property type="entry name" value="HCY_dom"/>
</dbReference>
<evidence type="ECO:0000313" key="5">
    <source>
        <dbReference type="EMBL" id="MBB4347045.1"/>
    </source>
</evidence>
<protein>
    <submittedName>
        <fullName evidence="6">Homocysteine S-methyltransferase</fullName>
        <ecNumber evidence="6">2.1.1.10</ecNumber>
    </submittedName>
</protein>
<dbReference type="PANTHER" id="PTHR11103">
    <property type="entry name" value="SLR1189 PROTEIN"/>
    <property type="match status" value="1"/>
</dbReference>
<dbReference type="EMBL" id="JACIHM010000001">
    <property type="protein sequence ID" value="MBB4445249.1"/>
    <property type="molecule type" value="Genomic_DNA"/>
</dbReference>
<evidence type="ECO:0000313" key="9">
    <source>
        <dbReference type="Proteomes" id="UP000524535"/>
    </source>
</evidence>
<proteinExistence type="predicted"/>
<dbReference type="GO" id="GO:0032259">
    <property type="term" value="P:methylation"/>
    <property type="evidence" value="ECO:0007669"/>
    <property type="project" value="UniProtKB-KW"/>
</dbReference>
<evidence type="ECO:0000313" key="8">
    <source>
        <dbReference type="Proteomes" id="UP000520770"/>
    </source>
</evidence>
<feature type="binding site" evidence="3">
    <location>
        <position position="295"/>
    </location>
    <ligand>
        <name>Zn(2+)</name>
        <dbReference type="ChEBI" id="CHEBI:29105"/>
    </ligand>
</feature>
<evidence type="ECO:0000313" key="6">
    <source>
        <dbReference type="EMBL" id="MBB4410561.1"/>
    </source>
</evidence>
<dbReference type="SUPFAM" id="SSF82282">
    <property type="entry name" value="Homocysteine S-methyltransferase"/>
    <property type="match status" value="1"/>
</dbReference>
<comment type="cofactor">
    <cofactor evidence="3">
        <name>Zn(2+)</name>
        <dbReference type="ChEBI" id="CHEBI:29105"/>
    </cofactor>
</comment>
<dbReference type="RefSeq" id="WP_183821288.1">
    <property type="nucleotide sequence ID" value="NZ_JACIGW010000001.1"/>
</dbReference>
<evidence type="ECO:0000259" key="4">
    <source>
        <dbReference type="PROSITE" id="PS50970"/>
    </source>
</evidence>
<dbReference type="Proteomes" id="UP000524535">
    <property type="component" value="Unassembled WGS sequence"/>
</dbReference>
<evidence type="ECO:0000313" key="7">
    <source>
        <dbReference type="EMBL" id="MBB4445249.1"/>
    </source>
</evidence>
<dbReference type="Pfam" id="PF02574">
    <property type="entry name" value="S-methyl_trans"/>
    <property type="match status" value="1"/>
</dbReference>
<keyword evidence="2 3" id="KW-0808">Transferase</keyword>
<dbReference type="EMBL" id="JACIGW010000001">
    <property type="protein sequence ID" value="MBB4347045.1"/>
    <property type="molecule type" value="Genomic_DNA"/>
</dbReference>
<accession>A0A7W6X9B3</accession>
<evidence type="ECO:0000313" key="10">
    <source>
        <dbReference type="Proteomes" id="UP000576087"/>
    </source>
</evidence>
<dbReference type="GO" id="GO:0046872">
    <property type="term" value="F:metal ion binding"/>
    <property type="evidence" value="ECO:0007669"/>
    <property type="project" value="UniProtKB-KW"/>
</dbReference>
<dbReference type="AlphaFoldDB" id="A0A7W6X9B3"/>
<evidence type="ECO:0000256" key="3">
    <source>
        <dbReference type="PROSITE-ProRule" id="PRU00333"/>
    </source>
</evidence>
<keyword evidence="3" id="KW-0479">Metal-binding</keyword>
<dbReference type="Gene3D" id="3.20.20.330">
    <property type="entry name" value="Homocysteine-binding-like domain"/>
    <property type="match status" value="1"/>
</dbReference>
<organism evidence="6 9">
    <name type="scientific">Aliirhizobium cellulosilyticum</name>
    <dbReference type="NCBI Taxonomy" id="393664"/>
    <lineage>
        <taxon>Bacteria</taxon>
        <taxon>Pseudomonadati</taxon>
        <taxon>Pseudomonadota</taxon>
        <taxon>Alphaproteobacteria</taxon>
        <taxon>Hyphomicrobiales</taxon>
        <taxon>Rhizobiaceae</taxon>
        <taxon>Aliirhizobium</taxon>
    </lineage>
</organism>
<dbReference type="Proteomes" id="UP000520770">
    <property type="component" value="Unassembled WGS sequence"/>
</dbReference>
<feature type="binding site" evidence="3">
    <location>
        <position position="296"/>
    </location>
    <ligand>
        <name>Zn(2+)</name>
        <dbReference type="ChEBI" id="CHEBI:29105"/>
    </ligand>
</feature>
<feature type="binding site" evidence="3">
    <location>
        <position position="226"/>
    </location>
    <ligand>
        <name>Zn(2+)</name>
        <dbReference type="ChEBI" id="CHEBI:29105"/>
    </ligand>
</feature>
<evidence type="ECO:0000256" key="1">
    <source>
        <dbReference type="ARBA" id="ARBA00022603"/>
    </source>
</evidence>
<keyword evidence="3" id="KW-0862">Zinc</keyword>
<dbReference type="GO" id="GO:0008168">
    <property type="term" value="F:methyltransferase activity"/>
    <property type="evidence" value="ECO:0007669"/>
    <property type="project" value="UniProtKB-UniRule"/>
</dbReference>
<keyword evidence="1 3" id="KW-0489">Methyltransferase</keyword>
<comment type="caution">
    <text evidence="6">The sequence shown here is derived from an EMBL/GenBank/DDBJ whole genome shotgun (WGS) entry which is preliminary data.</text>
</comment>
<gene>
    <name evidence="6" type="ORF">GGE31_001032</name>
    <name evidence="5" type="ORF">GGE33_000753</name>
    <name evidence="7" type="ORF">GGE35_001031</name>
</gene>
<dbReference type="Proteomes" id="UP000576087">
    <property type="component" value="Unassembled WGS sequence"/>
</dbReference>
<evidence type="ECO:0000256" key="2">
    <source>
        <dbReference type="ARBA" id="ARBA00022679"/>
    </source>
</evidence>
<reference evidence="8 9" key="1">
    <citation type="submission" date="2020-08" db="EMBL/GenBank/DDBJ databases">
        <title>Genomic Encyclopedia of Type Strains, Phase IV (KMG-V): Genome sequencing to study the core and pangenomes of soil and plant-associated prokaryotes.</title>
        <authorList>
            <person name="Whitman W."/>
        </authorList>
    </citation>
    <scope>NUCLEOTIDE SEQUENCE [LARGE SCALE GENOMIC DNA]</scope>
    <source>
        <strain evidence="6 9">SEMIA 444</strain>
        <strain evidence="5 8">SEMIA 448</strain>
        <strain evidence="7 10">SEMIA 452</strain>
    </source>
</reference>
<dbReference type="EMBL" id="JACIGY010000001">
    <property type="protein sequence ID" value="MBB4410561.1"/>
    <property type="molecule type" value="Genomic_DNA"/>
</dbReference>
<feature type="domain" description="Hcy-binding" evidence="4">
    <location>
        <begin position="4"/>
        <end position="310"/>
    </location>
</feature>